<sequence>MQQIINFLIKNSYKLLFLLLLGVSLTLTVKSHSYHRSQYINSSNAVSGYTYNQINSVKEYFGLRQKNEDLARENARLKEILFNKKDTVLESKFTVPDILSNYTVRQAKVIKNSYSKQENFLTLDRGAFEGLRTDMAVISDRGVVGIIEKTSKNFATVISILHTKNPLNGKIKNSEHFGSITWDGKNAGYVQLIDVPKLATLKKGDTIVTGAQSAIFPENIPIGKIDRIFEEKATNKYVINIRLFNDMTSLGYVYIIENKKKKEQQALETETEKDPTKK</sequence>
<accession>A0ABR7J1A9</accession>
<dbReference type="Gene3D" id="2.40.10.350">
    <property type="entry name" value="Rod shape-determining protein MreC, domain 2"/>
    <property type="match status" value="1"/>
</dbReference>
<dbReference type="PANTHER" id="PTHR34138">
    <property type="entry name" value="CELL SHAPE-DETERMINING PROTEIN MREC"/>
    <property type="match status" value="1"/>
</dbReference>
<dbReference type="InterPro" id="IPR055342">
    <property type="entry name" value="MreC_beta-barrel_core"/>
</dbReference>
<dbReference type="PANTHER" id="PTHR34138:SF1">
    <property type="entry name" value="CELL SHAPE-DETERMINING PROTEIN MREC"/>
    <property type="match status" value="1"/>
</dbReference>
<keyword evidence="3" id="KW-0133">Cell shape</keyword>
<evidence type="ECO:0000256" key="1">
    <source>
        <dbReference type="ARBA" id="ARBA00009369"/>
    </source>
</evidence>
<dbReference type="InterPro" id="IPR042175">
    <property type="entry name" value="Cell/Rod_MreC_2"/>
</dbReference>
<dbReference type="NCBIfam" id="NF010532">
    <property type="entry name" value="PRK13922.9-3"/>
    <property type="match status" value="1"/>
</dbReference>
<evidence type="ECO:0000313" key="7">
    <source>
        <dbReference type="Proteomes" id="UP000605990"/>
    </source>
</evidence>
<evidence type="ECO:0000256" key="4">
    <source>
        <dbReference type="ARBA" id="ARBA00032089"/>
    </source>
</evidence>
<feature type="domain" description="Rod shape-determining protein MreC beta-barrel core" evidence="5">
    <location>
        <begin position="109"/>
        <end position="257"/>
    </location>
</feature>
<dbReference type="Gene3D" id="2.40.10.340">
    <property type="entry name" value="Rod shape-determining protein MreC, domain 1"/>
    <property type="match status" value="1"/>
</dbReference>
<reference evidence="6 7" key="1">
    <citation type="submission" date="2020-08" db="EMBL/GenBank/DDBJ databases">
        <title>Description of novel Flavobacterium F-408 isolate.</title>
        <authorList>
            <person name="Saticioglu I.B."/>
            <person name="Duman M."/>
            <person name="Altun S."/>
        </authorList>
    </citation>
    <scope>NUCLEOTIDE SEQUENCE [LARGE SCALE GENOMIC DNA]</scope>
    <source>
        <strain evidence="6 7">F-408</strain>
    </source>
</reference>
<proteinExistence type="inferred from homology"/>
<comment type="caution">
    <text evidence="6">The sequence shown here is derived from an EMBL/GenBank/DDBJ whole genome shotgun (WGS) entry which is preliminary data.</text>
</comment>
<evidence type="ECO:0000256" key="3">
    <source>
        <dbReference type="ARBA" id="ARBA00022960"/>
    </source>
</evidence>
<dbReference type="EMBL" id="JACRUN010000007">
    <property type="protein sequence ID" value="MBC5835517.1"/>
    <property type="molecule type" value="Genomic_DNA"/>
</dbReference>
<protein>
    <recommendedName>
        <fullName evidence="2">Cell shape-determining protein MreC</fullName>
    </recommendedName>
    <alternativeName>
        <fullName evidence="4">Cell shape protein MreC</fullName>
    </alternativeName>
</protein>
<evidence type="ECO:0000313" key="6">
    <source>
        <dbReference type="EMBL" id="MBC5835517.1"/>
    </source>
</evidence>
<dbReference type="Proteomes" id="UP000605990">
    <property type="component" value="Unassembled WGS sequence"/>
</dbReference>
<organism evidence="6 7">
    <name type="scientific">Flavobacterium bernardetii</name>
    <dbReference type="NCBI Taxonomy" id="2813823"/>
    <lineage>
        <taxon>Bacteria</taxon>
        <taxon>Pseudomonadati</taxon>
        <taxon>Bacteroidota</taxon>
        <taxon>Flavobacteriia</taxon>
        <taxon>Flavobacteriales</taxon>
        <taxon>Flavobacteriaceae</taxon>
        <taxon>Flavobacterium</taxon>
    </lineage>
</organism>
<dbReference type="RefSeq" id="WP_166129758.1">
    <property type="nucleotide sequence ID" value="NZ_JAANOQ010000007.1"/>
</dbReference>
<name>A0ABR7J1A9_9FLAO</name>
<dbReference type="Pfam" id="PF04085">
    <property type="entry name" value="MreC"/>
    <property type="match status" value="1"/>
</dbReference>
<comment type="similarity">
    <text evidence="1">Belongs to the MreC family.</text>
</comment>
<dbReference type="InterPro" id="IPR042177">
    <property type="entry name" value="Cell/Rod_1"/>
</dbReference>
<dbReference type="InterPro" id="IPR007221">
    <property type="entry name" value="MreC"/>
</dbReference>
<keyword evidence="7" id="KW-1185">Reference proteome</keyword>
<evidence type="ECO:0000259" key="5">
    <source>
        <dbReference type="Pfam" id="PF04085"/>
    </source>
</evidence>
<gene>
    <name evidence="6" type="primary">mreC</name>
    <name evidence="6" type="ORF">H8R27_11535</name>
</gene>
<evidence type="ECO:0000256" key="2">
    <source>
        <dbReference type="ARBA" id="ARBA00013855"/>
    </source>
</evidence>